<dbReference type="STRING" id="1674920.ACR52_16140"/>
<dbReference type="PATRIC" id="fig|1674920.3.peg.1156"/>
<comment type="caution">
    <text evidence="2">The sequence shown here is derived from an EMBL/GenBank/DDBJ whole genome shotgun (WGS) entry which is preliminary data.</text>
</comment>
<keyword evidence="1" id="KW-0472">Membrane</keyword>
<name>A0A0J8G109_9PSED</name>
<dbReference type="Proteomes" id="UP000037551">
    <property type="component" value="Unassembled WGS sequence"/>
</dbReference>
<gene>
    <name evidence="2" type="ORF">ACR52_16140</name>
</gene>
<evidence type="ECO:0000256" key="1">
    <source>
        <dbReference type="SAM" id="Phobius"/>
    </source>
</evidence>
<accession>A0A0J8G109</accession>
<evidence type="ECO:0000313" key="2">
    <source>
        <dbReference type="EMBL" id="KMT54363.1"/>
    </source>
</evidence>
<protein>
    <submittedName>
        <fullName evidence="2">Uncharacterized protein</fullName>
    </submittedName>
</protein>
<feature type="transmembrane region" description="Helical" evidence="1">
    <location>
        <begin position="12"/>
        <end position="29"/>
    </location>
</feature>
<keyword evidence="3" id="KW-1185">Reference proteome</keyword>
<dbReference type="AlphaFoldDB" id="A0A0J8G109"/>
<reference evidence="2 3" key="1">
    <citation type="submission" date="2015-06" db="EMBL/GenBank/DDBJ databases">
        <title>Draft genome sequence of an Antarctic Pseudomonas sp. strain KG01 with full potential for biotechnological applications.</title>
        <authorList>
            <person name="Pavlov M.S."/>
            <person name="Lira F."/>
            <person name="Martinez J.L."/>
            <person name="Marshall S.H."/>
        </authorList>
    </citation>
    <scope>NUCLEOTIDE SEQUENCE [LARGE SCALE GENOMIC DNA]</scope>
    <source>
        <strain evidence="2 3">KG01</strain>
    </source>
</reference>
<sequence>MQDKRPSNMPPLLLKALLWLCGVTLLFLIKDIVEEFSGPIGGTWVDLTLVLIAYLLFFILEPVHAAISRRLRKRARRRQSRHDTGTGI</sequence>
<dbReference type="RefSeq" id="WP_048726054.1">
    <property type="nucleotide sequence ID" value="NZ_JBJGXJ010000006.1"/>
</dbReference>
<feature type="transmembrane region" description="Helical" evidence="1">
    <location>
        <begin position="49"/>
        <end position="67"/>
    </location>
</feature>
<keyword evidence="1" id="KW-1133">Transmembrane helix</keyword>
<keyword evidence="1" id="KW-0812">Transmembrane</keyword>
<proteinExistence type="predicted"/>
<dbReference type="EMBL" id="LFMW01000011">
    <property type="protein sequence ID" value="KMT54363.1"/>
    <property type="molecule type" value="Genomic_DNA"/>
</dbReference>
<dbReference type="OrthoDB" id="7029287at2"/>
<organism evidence="2 3">
    <name type="scientific">Pseudomonas fildesensis</name>
    <dbReference type="NCBI Taxonomy" id="1674920"/>
    <lineage>
        <taxon>Bacteria</taxon>
        <taxon>Pseudomonadati</taxon>
        <taxon>Pseudomonadota</taxon>
        <taxon>Gammaproteobacteria</taxon>
        <taxon>Pseudomonadales</taxon>
        <taxon>Pseudomonadaceae</taxon>
        <taxon>Pseudomonas</taxon>
    </lineage>
</organism>
<evidence type="ECO:0000313" key="3">
    <source>
        <dbReference type="Proteomes" id="UP000037551"/>
    </source>
</evidence>